<evidence type="ECO:0000313" key="2">
    <source>
        <dbReference type="Proteomes" id="UP000827872"/>
    </source>
</evidence>
<reference evidence="1" key="1">
    <citation type="submission" date="2021-08" db="EMBL/GenBank/DDBJ databases">
        <title>The first chromosome-level gecko genome reveals the dynamic sex chromosomes of Neotropical dwarf geckos (Sphaerodactylidae: Sphaerodactylus).</title>
        <authorList>
            <person name="Pinto B.J."/>
            <person name="Keating S.E."/>
            <person name="Gamble T."/>
        </authorList>
    </citation>
    <scope>NUCLEOTIDE SEQUENCE</scope>
    <source>
        <strain evidence="1">TG3544</strain>
    </source>
</reference>
<gene>
    <name evidence="1" type="ORF">K3G42_032004</name>
</gene>
<accession>A0ACB8FLE1</accession>
<proteinExistence type="predicted"/>
<protein>
    <submittedName>
        <fullName evidence="1">Uncharacterized protein</fullName>
    </submittedName>
</protein>
<dbReference type="Proteomes" id="UP000827872">
    <property type="component" value="Linkage Group LG04"/>
</dbReference>
<comment type="caution">
    <text evidence="1">The sequence shown here is derived from an EMBL/GenBank/DDBJ whole genome shotgun (WGS) entry which is preliminary data.</text>
</comment>
<name>A0ACB8FLE1_9SAUR</name>
<dbReference type="EMBL" id="CM037617">
    <property type="protein sequence ID" value="KAH8006104.1"/>
    <property type="molecule type" value="Genomic_DNA"/>
</dbReference>
<organism evidence="1 2">
    <name type="scientific">Sphaerodactylus townsendi</name>
    <dbReference type="NCBI Taxonomy" id="933632"/>
    <lineage>
        <taxon>Eukaryota</taxon>
        <taxon>Metazoa</taxon>
        <taxon>Chordata</taxon>
        <taxon>Craniata</taxon>
        <taxon>Vertebrata</taxon>
        <taxon>Euteleostomi</taxon>
        <taxon>Lepidosauria</taxon>
        <taxon>Squamata</taxon>
        <taxon>Bifurcata</taxon>
        <taxon>Gekkota</taxon>
        <taxon>Sphaerodactylidae</taxon>
        <taxon>Sphaerodactylus</taxon>
    </lineage>
</organism>
<keyword evidence="2" id="KW-1185">Reference proteome</keyword>
<sequence length="1010" mass="111223">MMELVPGEEGCALLEPNQNEMEDYDTFCAKRLARLQGDPLQGETPPAPQHNNISLIQFRGVPVLPPLLSLERRKEIQQDRLKALDLELWRQNSRKSLLLNRVQEILENVQMKKLSSPGDLDPSGTEKTCSALEPQVINGFITESNGISPNSAALCDSSEPEKTLVAKPADTLVESGGNLLGETERLIPDKQKNAYPSLSEKRVCSESSFAFPGDSLSSTETAKQEDVDSGQAAIATPDPYITSLQNLLKKSREYIQREQSRRSMRSSSKRSLSESLSDKENDTVKDSMKEKGKFMGRSYMAATLEKPNLTSLQGTSAPKNSTRVVASPSFSKADIPMRSGTPPALDSDSDEDFKNASLFDRDSSILRSLTGSYSKLPSPEPSMSPKMHRRRPRPSSVGHIVINNPINAFDLSPNEKGRAVGLIGHPAGDSAFASDPVPKLTPDFAPVCSGSTRAFSMSTLDVSDELAGVKQNQVCQPPGNQQESAGFPTSALAGGDVVMLDGRGISPAGFSTPSLQGPPATGDPVAVQNTASIGGAKQAGLLDKAKCSAATELNKSYDVESPSPLLMQTQPLPQMNTPNAGSDQASENGFEKVKRRLKLDSDGVQKENMPCAPRGGASEPQKHDQRHSGGPARNEMDGRDSREEEAVQIKVLALEEMRKRLEEQHAQQLSFLIAEQEREQERLQKEIEEQERRLKGEKAALSGTEILQIAVSSGMDLQWRKISDTLFFESVLTQVETLHNSESTGLVSAKPGSTADSPFYLWEPPANAKLTSATRLINRSKMRWSQVYSHEMKKKLNKISALAKGFLTRRLLQTEKLKHLRQTVQDTREFIRNFQTEAPLKRGTVSAQDASLQERVAAQLRAALYDIHDIFFKVEVSERMGILSHDREVRKEKMLRQLDKAKTPRERVVLSTATQKSLDRKKYMKAADMGMPNKRTIVKQKTPENRVLQPNQGQNAPIQRLLSRQGTSKTSVKGAEQNRKKPSESRVSNKAHSGVYAGRIQRKKPSVVTT</sequence>
<evidence type="ECO:0000313" key="1">
    <source>
        <dbReference type="EMBL" id="KAH8006104.1"/>
    </source>
</evidence>